<dbReference type="EMBL" id="HBUE01136898">
    <property type="protein sequence ID" value="CAG6499023.1"/>
    <property type="molecule type" value="Transcribed_RNA"/>
</dbReference>
<reference evidence="2" key="1">
    <citation type="submission" date="2021-05" db="EMBL/GenBank/DDBJ databases">
        <authorList>
            <person name="Alioto T."/>
            <person name="Alioto T."/>
            <person name="Gomez Garrido J."/>
        </authorList>
    </citation>
    <scope>NUCLEOTIDE SEQUENCE</scope>
</reference>
<name>A0A8D8G9J9_CULPI</name>
<evidence type="ECO:0000256" key="1">
    <source>
        <dbReference type="SAM" id="MobiDB-lite"/>
    </source>
</evidence>
<accession>A0A8D8G9J9</accession>
<dbReference type="EMBL" id="HBUE01136891">
    <property type="protein sequence ID" value="CAG6499018.1"/>
    <property type="molecule type" value="Transcribed_RNA"/>
</dbReference>
<feature type="region of interest" description="Disordered" evidence="1">
    <location>
        <begin position="67"/>
        <end position="93"/>
    </location>
</feature>
<evidence type="ECO:0000313" key="2">
    <source>
        <dbReference type="EMBL" id="CAG6499018.1"/>
    </source>
</evidence>
<organism evidence="2">
    <name type="scientific">Culex pipiens</name>
    <name type="common">House mosquito</name>
    <dbReference type="NCBI Taxonomy" id="7175"/>
    <lineage>
        <taxon>Eukaryota</taxon>
        <taxon>Metazoa</taxon>
        <taxon>Ecdysozoa</taxon>
        <taxon>Arthropoda</taxon>
        <taxon>Hexapoda</taxon>
        <taxon>Insecta</taxon>
        <taxon>Pterygota</taxon>
        <taxon>Neoptera</taxon>
        <taxon>Endopterygota</taxon>
        <taxon>Diptera</taxon>
        <taxon>Nematocera</taxon>
        <taxon>Culicoidea</taxon>
        <taxon>Culicidae</taxon>
        <taxon>Culicinae</taxon>
        <taxon>Culicini</taxon>
        <taxon>Culex</taxon>
        <taxon>Culex</taxon>
    </lineage>
</organism>
<protein>
    <submittedName>
        <fullName evidence="2">(northern house mosquito) hypothetical protein</fullName>
    </submittedName>
</protein>
<proteinExistence type="predicted"/>
<dbReference type="AlphaFoldDB" id="A0A8D8G9J9"/>
<dbReference type="EMBL" id="HBUE01136904">
    <property type="protein sequence ID" value="CAG6499028.1"/>
    <property type="molecule type" value="Transcribed_RNA"/>
</dbReference>
<dbReference type="EMBL" id="HBUE01136903">
    <property type="protein sequence ID" value="CAG6499027.1"/>
    <property type="molecule type" value="Transcribed_RNA"/>
</dbReference>
<sequence>MSGGPEAAQFLQLHVSFSTIFSCSMTIWPSRSGSSSSWITATWTWATWPRRPGCTRLRFPAIERTPTCERTPKAKPSACPSLTTVPGDPLDKSIVIRPLERNRYSNRPNR</sequence>
<dbReference type="EMBL" id="HBUE01136897">
    <property type="protein sequence ID" value="CAG6499022.1"/>
    <property type="molecule type" value="Transcribed_RNA"/>
</dbReference>